<evidence type="ECO:0008006" key="4">
    <source>
        <dbReference type="Google" id="ProtNLM"/>
    </source>
</evidence>
<feature type="signal peptide" evidence="1">
    <location>
        <begin position="1"/>
        <end position="29"/>
    </location>
</feature>
<gene>
    <name evidence="2" type="ORF">Q8A70_03400</name>
</gene>
<proteinExistence type="predicted"/>
<accession>A0ABU0YG42</accession>
<sequence length="60" mass="6719">MFERTLGRVPAIVAVSALLLLTACGTNQYGPPVEGKPLTWGQQHYLDNQAYQQMNQDRMP</sequence>
<dbReference type="Proteomes" id="UP001230156">
    <property type="component" value="Unassembled WGS sequence"/>
</dbReference>
<protein>
    <recommendedName>
        <fullName evidence="4">Lipoprotein</fullName>
    </recommendedName>
</protein>
<reference evidence="3" key="1">
    <citation type="submission" date="2023-08" db="EMBL/GenBank/DDBJ databases">
        <title>Rhodospirillaceae gen. nov., a novel taxon isolated from the Yangtze River Yuezi River estuary sludge.</title>
        <authorList>
            <person name="Ruan L."/>
        </authorList>
    </citation>
    <scope>NUCLEOTIDE SEQUENCE [LARGE SCALE GENOMIC DNA]</scope>
    <source>
        <strain evidence="3">R-7</strain>
    </source>
</reference>
<keyword evidence="3" id="KW-1185">Reference proteome</keyword>
<organism evidence="2 3">
    <name type="scientific">Dongia sedimenti</name>
    <dbReference type="NCBI Taxonomy" id="3064282"/>
    <lineage>
        <taxon>Bacteria</taxon>
        <taxon>Pseudomonadati</taxon>
        <taxon>Pseudomonadota</taxon>
        <taxon>Alphaproteobacteria</taxon>
        <taxon>Rhodospirillales</taxon>
        <taxon>Dongiaceae</taxon>
        <taxon>Dongia</taxon>
    </lineage>
</organism>
<feature type="chain" id="PRO_5045212455" description="Lipoprotein" evidence="1">
    <location>
        <begin position="30"/>
        <end position="60"/>
    </location>
</feature>
<keyword evidence="1" id="KW-0732">Signal</keyword>
<dbReference type="RefSeq" id="WP_379954082.1">
    <property type="nucleotide sequence ID" value="NZ_JAUYVI010000001.1"/>
</dbReference>
<dbReference type="EMBL" id="JAUYVI010000001">
    <property type="protein sequence ID" value="MDQ7246691.1"/>
    <property type="molecule type" value="Genomic_DNA"/>
</dbReference>
<comment type="caution">
    <text evidence="2">The sequence shown here is derived from an EMBL/GenBank/DDBJ whole genome shotgun (WGS) entry which is preliminary data.</text>
</comment>
<evidence type="ECO:0000256" key="1">
    <source>
        <dbReference type="SAM" id="SignalP"/>
    </source>
</evidence>
<name>A0ABU0YG42_9PROT</name>
<evidence type="ECO:0000313" key="2">
    <source>
        <dbReference type="EMBL" id="MDQ7246691.1"/>
    </source>
</evidence>
<evidence type="ECO:0000313" key="3">
    <source>
        <dbReference type="Proteomes" id="UP001230156"/>
    </source>
</evidence>
<dbReference type="PROSITE" id="PS51257">
    <property type="entry name" value="PROKAR_LIPOPROTEIN"/>
    <property type="match status" value="1"/>
</dbReference>